<comment type="caution">
    <text evidence="2">The sequence shown here is derived from an EMBL/GenBank/DDBJ whole genome shotgun (WGS) entry which is preliminary data.</text>
</comment>
<feature type="region of interest" description="Disordered" evidence="1">
    <location>
        <begin position="200"/>
        <end position="263"/>
    </location>
</feature>
<feature type="region of interest" description="Disordered" evidence="1">
    <location>
        <begin position="354"/>
        <end position="375"/>
    </location>
</feature>
<feature type="compositionally biased region" description="Polar residues" evidence="1">
    <location>
        <begin position="1"/>
        <end position="19"/>
    </location>
</feature>
<feature type="compositionally biased region" description="Low complexity" evidence="1">
    <location>
        <begin position="236"/>
        <end position="255"/>
    </location>
</feature>
<feature type="region of interest" description="Disordered" evidence="1">
    <location>
        <begin position="81"/>
        <end position="100"/>
    </location>
</feature>
<dbReference type="GO" id="GO:0016279">
    <property type="term" value="F:protein-lysine N-methyltransferase activity"/>
    <property type="evidence" value="ECO:0007669"/>
    <property type="project" value="TreeGrafter"/>
</dbReference>
<dbReference type="InterPro" id="IPR045727">
    <property type="entry name" value="DUF6081"/>
</dbReference>
<evidence type="ECO:0000256" key="1">
    <source>
        <dbReference type="SAM" id="MobiDB-lite"/>
    </source>
</evidence>
<keyword evidence="3" id="KW-1185">Reference proteome</keyword>
<organism evidence="2 3">
    <name type="scientific">Chlamydomonas schloesseri</name>
    <dbReference type="NCBI Taxonomy" id="2026947"/>
    <lineage>
        <taxon>Eukaryota</taxon>
        <taxon>Viridiplantae</taxon>
        <taxon>Chlorophyta</taxon>
        <taxon>core chlorophytes</taxon>
        <taxon>Chlorophyceae</taxon>
        <taxon>CS clade</taxon>
        <taxon>Chlamydomonadales</taxon>
        <taxon>Chlamydomonadaceae</taxon>
        <taxon>Chlamydomonas</taxon>
    </lineage>
</organism>
<feature type="compositionally biased region" description="Low complexity" evidence="1">
    <location>
        <begin position="83"/>
        <end position="100"/>
    </location>
</feature>
<dbReference type="OrthoDB" id="529360at2759"/>
<feature type="region of interest" description="Disordered" evidence="1">
    <location>
        <begin position="1"/>
        <end position="65"/>
    </location>
</feature>
<feature type="region of interest" description="Disordered" evidence="1">
    <location>
        <begin position="285"/>
        <end position="313"/>
    </location>
</feature>
<feature type="compositionally biased region" description="Polar residues" evidence="1">
    <location>
        <begin position="765"/>
        <end position="783"/>
    </location>
</feature>
<accession>A0A835WWL0</accession>
<evidence type="ECO:0008006" key="4">
    <source>
        <dbReference type="Google" id="ProtNLM"/>
    </source>
</evidence>
<feature type="region of interest" description="Disordered" evidence="1">
    <location>
        <begin position="480"/>
        <end position="500"/>
    </location>
</feature>
<gene>
    <name evidence="2" type="ORF">HYH02_000846</name>
</gene>
<dbReference type="InterPro" id="IPR050600">
    <property type="entry name" value="SETD3_SETD6_MTase"/>
</dbReference>
<reference evidence="2" key="1">
    <citation type="journal article" date="2020" name="bioRxiv">
        <title>Comparative genomics of Chlamydomonas.</title>
        <authorList>
            <person name="Craig R.J."/>
            <person name="Hasan A.R."/>
            <person name="Ness R.W."/>
            <person name="Keightley P.D."/>
        </authorList>
    </citation>
    <scope>NUCLEOTIDE SEQUENCE</scope>
    <source>
        <strain evidence="2">CCAP 11/173</strain>
    </source>
</reference>
<dbReference type="PANTHER" id="PTHR13271:SF140">
    <property type="entry name" value="SET DOMAIN-CONTAINING PROTEIN"/>
    <property type="match status" value="1"/>
</dbReference>
<feature type="compositionally biased region" description="Low complexity" evidence="1">
    <location>
        <begin position="36"/>
        <end position="48"/>
    </location>
</feature>
<feature type="region of interest" description="Disordered" evidence="1">
    <location>
        <begin position="763"/>
        <end position="797"/>
    </location>
</feature>
<evidence type="ECO:0000313" key="3">
    <source>
        <dbReference type="Proteomes" id="UP000613740"/>
    </source>
</evidence>
<dbReference type="SUPFAM" id="SSF82199">
    <property type="entry name" value="SET domain"/>
    <property type="match status" value="1"/>
</dbReference>
<protein>
    <recommendedName>
        <fullName evidence="4">SET domain-containing protein</fullName>
    </recommendedName>
</protein>
<evidence type="ECO:0000313" key="2">
    <source>
        <dbReference type="EMBL" id="KAG2455021.1"/>
    </source>
</evidence>
<dbReference type="EMBL" id="JAEHOD010000001">
    <property type="protein sequence ID" value="KAG2455021.1"/>
    <property type="molecule type" value="Genomic_DNA"/>
</dbReference>
<dbReference type="Gene3D" id="3.90.1410.10">
    <property type="entry name" value="set domain protein methyltransferase, domain 1"/>
    <property type="match status" value="2"/>
</dbReference>
<sequence length="1391" mass="144060">MCSLFPSAQSSSTGLTQGPQGHRTPRPCRAAATGRPGPNDGPAAPGNGDSRDHGGSSGSSRGTSAAAACGGGGGCSRGGALRGAGWSSRASDDSTTATNSNGSSQFLPYVLSLPAHPPALLLSCRGHEDLEGFEYPPLERAVLSYRKLTEQQYHACGGAAALAGASLDQFRWALAVVGSRCLATSVLMLALLDASAATTDSSALGSSTSGSSTANRDAQPPAFTMTLSSTSPGPAPAAAAASRAADGGDGSAAEEAPTDDSGSLPLTLMLLQAAAAVALPPQAAAATDAGGGGAPTTGATGQQGGSSSAVGPAAATAGGLAAAAAATAGGELRMLVPLLDMMNHRMDRRVGGRFGCSGGSGSNSAGGGRGCSGGDEGEVWLVSEANVRWEMRPPSGAAAGQGGGTGEGGCWRVAVVATADLRPGDELLLCYDQAGSNDAFALHYGFLPPFSPHDDVQLFEDAAHAVGWWRQWRRRQGQECQEQQQQQHAEEEEGGGVAPDAERVDAEPLKLYPEGRVCPRLTAALSRAPASEAAADAAAGVQATAVAVAARCEELLAQRRPLLDDLRVLAADSAPTAAACPAEPAGAFSMRGDGAGTAGAGAGAGAGAVVRQSGNAEAATILPLSEVESWAALLAHYERQLAHRPAALQQLAGLQPAAAAATAAVAEQGGAGATASGAAAATATLNGVSAATAAAATLAAEALPPLTPLQQLALSCIGGEPAFAARQLQQQGGFTEEVEFEWSAAAPKGVSIAPVSGNGLGQGATAVQSGDASGTSFTQSPHTLTFAPSPATRRNAPSTLDHVKHLQFRQATATRAGSKTVMSIRMSSQTFLPTKLPYAVVDPQDDIRLGSCSQNFIDFNQMLVADMFLTNTGVWALYERLPFVREFLGRDYAAFTFVKRVGDRKPGDENLLQVKYDKSANTLEWWVDGALKLKVDRIGYKPDPALGMVVGLDLGGAEEEIRLDALQAGFGCFTLLDFSDPTGRGRDGLLNLNPTASGLQQDEVYFFPKTFQVDTRTNASAIGDASWRLFGQSTSMRVSYIKVAYETATFAARQLQQARQQGGFTEEVEFEWSAAAPKGVSIAPVLSETGTSLTQPFSWWNGIGGGATDVQSGSSATAFTQNPHTLTVAPSPATRLSSLGTLDHVKHLQFRQATATRAGSKTVMSIRMSSQTFLPAALPYAVSNPQDDIRLGSCSQNFIDFSQMLVADMFLTNTGVWALYERLPFARTADKVYAAFTYVKKIADRKPGDENLLQVKYDKSANTLEWWVDGALKLKVDRIGYKPHPALGMVVGLDLGGAEEEIRLDALQAGFGCFTLLDFSDPTGRGRDGLLNSNPTSSGQQRDEVYFFPKTFQVDTRTNASAIGDASWRLFGQGTSMTVSYIKVAYETASA</sequence>
<dbReference type="PANTHER" id="PTHR13271">
    <property type="entry name" value="UNCHARACTERIZED PUTATIVE METHYLTRANSFERASE"/>
    <property type="match status" value="1"/>
</dbReference>
<feature type="compositionally biased region" description="Low complexity" evidence="1">
    <location>
        <begin position="200"/>
        <end position="214"/>
    </location>
</feature>
<dbReference type="Proteomes" id="UP000613740">
    <property type="component" value="Unassembled WGS sequence"/>
</dbReference>
<dbReference type="InterPro" id="IPR046341">
    <property type="entry name" value="SET_dom_sf"/>
</dbReference>
<dbReference type="Pfam" id="PF19559">
    <property type="entry name" value="DUF6081"/>
    <property type="match status" value="2"/>
</dbReference>
<feature type="compositionally biased region" description="Low complexity" evidence="1">
    <location>
        <begin position="296"/>
        <end position="313"/>
    </location>
</feature>
<feature type="compositionally biased region" description="Gly residues" evidence="1">
    <location>
        <begin position="354"/>
        <end position="374"/>
    </location>
</feature>
<proteinExistence type="predicted"/>
<name>A0A835WWL0_9CHLO</name>